<dbReference type="EMBL" id="CP000423">
    <property type="protein sequence ID" value="ABJ71410.1"/>
    <property type="molecule type" value="Genomic_DNA"/>
</dbReference>
<evidence type="ECO:0000313" key="2">
    <source>
        <dbReference type="Proteomes" id="UP000001651"/>
    </source>
</evidence>
<reference evidence="1 2" key="1">
    <citation type="journal article" date="2006" name="Proc. Natl. Acad. Sci. U.S.A.">
        <title>Comparative genomics of the lactic acid bacteria.</title>
        <authorList>
            <person name="Makarova K."/>
            <person name="Slesarev A."/>
            <person name="Wolf Y."/>
            <person name="Sorokin A."/>
            <person name="Mirkin B."/>
            <person name="Koonin E."/>
            <person name="Pavlov A."/>
            <person name="Pavlova N."/>
            <person name="Karamychev V."/>
            <person name="Polouchine N."/>
            <person name="Shakhova V."/>
            <person name="Grigoriev I."/>
            <person name="Lou Y."/>
            <person name="Rohksar D."/>
            <person name="Lucas S."/>
            <person name="Huang K."/>
            <person name="Goodstein D.M."/>
            <person name="Hawkins T."/>
            <person name="Plengvidhya V."/>
            <person name="Welker D."/>
            <person name="Hughes J."/>
            <person name="Goh Y."/>
            <person name="Benson A."/>
            <person name="Baldwin K."/>
            <person name="Lee J.H."/>
            <person name="Diaz-Muniz I."/>
            <person name="Dosti B."/>
            <person name="Smeianov V."/>
            <person name="Wechter W."/>
            <person name="Barabote R."/>
            <person name="Lorca G."/>
            <person name="Altermann E."/>
            <person name="Barrangou R."/>
            <person name="Ganesan B."/>
            <person name="Xie Y."/>
            <person name="Rawsthorne H."/>
            <person name="Tamir D."/>
            <person name="Parker C."/>
            <person name="Breidt F."/>
            <person name="Broadbent J."/>
            <person name="Hutkins R."/>
            <person name="O'Sullivan D."/>
            <person name="Steele J."/>
            <person name="Unlu G."/>
            <person name="Saier M."/>
            <person name="Klaenhammer T."/>
            <person name="Richardson P."/>
            <person name="Kozyavkin S."/>
            <person name="Weimer B."/>
            <person name="Mills D."/>
        </authorList>
    </citation>
    <scope>NUCLEOTIDE SEQUENCE [LARGE SCALE GENOMIC DNA]</scope>
    <source>
        <strain evidence="2">ATCC 334 / BCRC 17002 / CCUG 31169 / CIP 107868 / KCTC 3260 / NRRL B-441</strain>
    </source>
</reference>
<evidence type="ECO:0000313" key="1">
    <source>
        <dbReference type="EMBL" id="ABJ71410.1"/>
    </source>
</evidence>
<dbReference type="AlphaFoldDB" id="Q034G2"/>
<keyword evidence="2" id="KW-1185">Reference proteome</keyword>
<dbReference type="KEGG" id="lca:LSEI_2692"/>
<accession>Q034G2</accession>
<dbReference type="PaxDb" id="321967-LSEI_2692"/>
<proteinExistence type="predicted"/>
<dbReference type="RefSeq" id="WP_011674979.1">
    <property type="nucleotide sequence ID" value="NC_008526.1"/>
</dbReference>
<organism evidence="1 2">
    <name type="scientific">Lacticaseibacillus paracasei (strain ATCC 334 / BCRC 17002 / CCUG 31169 / CIP 107868 / KCTC 3260 / NRRL B-441)</name>
    <name type="common">Lactobacillus paracasei</name>
    <dbReference type="NCBI Taxonomy" id="321967"/>
    <lineage>
        <taxon>Bacteria</taxon>
        <taxon>Bacillati</taxon>
        <taxon>Bacillota</taxon>
        <taxon>Bacilli</taxon>
        <taxon>Lactobacillales</taxon>
        <taxon>Lactobacillaceae</taxon>
        <taxon>Lacticaseibacillus</taxon>
    </lineage>
</organism>
<gene>
    <name evidence="1" type="ordered locus">LSEI_2692</name>
</gene>
<dbReference type="HOGENOM" id="CLU_620795_0_0_9"/>
<protein>
    <submittedName>
        <fullName evidence="1">Uncharacterized protein</fullName>
    </submittedName>
</protein>
<name>Q034G2_LACP3</name>
<dbReference type="PATRIC" id="fig|321967.11.peg.2638"/>
<dbReference type="Proteomes" id="UP000001651">
    <property type="component" value="Chromosome"/>
</dbReference>
<sequence>MKKILNLLLVIALVITSVAFPRPVVAARSYPNLVRSKTEAQWKDFIKRLKATKVGSKAGEEVEVSLKPSPTFKEERVSGNLVIEVGQVAREIVEVKSSDPETLSAKVVNKSTIRLKRGFGTNSKVSISVKYKLAWKFDLRMGSISSFQYYTENSNGYPAIETEFSESMEMKIPLGFLLARNAKYVLGEKWNTASRSRMMVSATDADGSPVNYSDSRIGATIPDELSKRIKNGRIDANIDSPVGLFFKSSGGRIDSPGKATSSYGNAVVLRGFEAQNGVESTRDAAGAFALIEEDGRPKIIATSGAVNDNDKIHQEFPGKFYVETALFSMNNVNDLSLADQNPTKVITANGDEKKQDFLDRWGSARAMSVNYGDVFKAKEAEGKIGYTQASNYTSLDTYQQPKEIFFEVTNCQLKCNFLPMKTSDDVFQPKTLRGRLFSCSM</sequence>
<dbReference type="STRING" id="321967.LSEI_2692"/>